<dbReference type="STRING" id="27342.A0A0H2S632"/>
<dbReference type="PANTHER" id="PTHR35897">
    <property type="entry name" value="METHYLTRANSFERASE AUSD"/>
    <property type="match status" value="1"/>
</dbReference>
<evidence type="ECO:0000256" key="2">
    <source>
        <dbReference type="ARBA" id="ARBA00022679"/>
    </source>
</evidence>
<dbReference type="EMBL" id="KQ085908">
    <property type="protein sequence ID" value="KLO17098.1"/>
    <property type="molecule type" value="Genomic_DNA"/>
</dbReference>
<organism evidence="5 6">
    <name type="scientific">Schizopora paradoxa</name>
    <dbReference type="NCBI Taxonomy" id="27342"/>
    <lineage>
        <taxon>Eukaryota</taxon>
        <taxon>Fungi</taxon>
        <taxon>Dikarya</taxon>
        <taxon>Basidiomycota</taxon>
        <taxon>Agaricomycotina</taxon>
        <taxon>Agaricomycetes</taxon>
        <taxon>Hymenochaetales</taxon>
        <taxon>Schizoporaceae</taxon>
        <taxon>Schizopora</taxon>
    </lineage>
</organism>
<evidence type="ECO:0000256" key="4">
    <source>
        <dbReference type="ARBA" id="ARBA00038314"/>
    </source>
</evidence>
<comment type="pathway">
    <text evidence="1">Secondary metabolite biosynthesis.</text>
</comment>
<keyword evidence="3" id="KW-0949">S-adenosyl-L-methionine</keyword>
<evidence type="ECO:0000313" key="5">
    <source>
        <dbReference type="EMBL" id="KLO17098.1"/>
    </source>
</evidence>
<reference evidence="5 6" key="1">
    <citation type="submission" date="2015-04" db="EMBL/GenBank/DDBJ databases">
        <title>Complete genome sequence of Schizopora paradoxa KUC8140, a cosmopolitan wood degrader in East Asia.</title>
        <authorList>
            <consortium name="DOE Joint Genome Institute"/>
            <person name="Min B."/>
            <person name="Park H."/>
            <person name="Jang Y."/>
            <person name="Kim J.-J."/>
            <person name="Kim K.H."/>
            <person name="Pangilinan J."/>
            <person name="Lipzen A."/>
            <person name="Riley R."/>
            <person name="Grigoriev I.V."/>
            <person name="Spatafora J.W."/>
            <person name="Choi I.-G."/>
        </authorList>
    </citation>
    <scope>NUCLEOTIDE SEQUENCE [LARGE SCALE GENOMIC DNA]</scope>
    <source>
        <strain evidence="5 6">KUC8140</strain>
    </source>
</reference>
<proteinExistence type="inferred from homology"/>
<dbReference type="InterPro" id="IPR051654">
    <property type="entry name" value="Meroterpenoid_MTases"/>
</dbReference>
<dbReference type="SUPFAM" id="SSF53335">
    <property type="entry name" value="S-adenosyl-L-methionine-dependent methyltransferases"/>
    <property type="match status" value="1"/>
</dbReference>
<dbReference type="Proteomes" id="UP000053477">
    <property type="component" value="Unassembled WGS sequence"/>
</dbReference>
<dbReference type="InParanoid" id="A0A0H2S632"/>
<name>A0A0H2S632_9AGAM</name>
<dbReference type="AlphaFoldDB" id="A0A0H2S632"/>
<dbReference type="PANTHER" id="PTHR35897:SF1">
    <property type="entry name" value="METHYLTRANSFERASE AUSD"/>
    <property type="match status" value="1"/>
</dbReference>
<evidence type="ECO:0008006" key="7">
    <source>
        <dbReference type="Google" id="ProtNLM"/>
    </source>
</evidence>
<evidence type="ECO:0000313" key="6">
    <source>
        <dbReference type="Proteomes" id="UP000053477"/>
    </source>
</evidence>
<evidence type="ECO:0000256" key="1">
    <source>
        <dbReference type="ARBA" id="ARBA00005179"/>
    </source>
</evidence>
<keyword evidence="2" id="KW-0808">Transferase</keyword>
<dbReference type="InterPro" id="IPR029063">
    <property type="entry name" value="SAM-dependent_MTases_sf"/>
</dbReference>
<protein>
    <recommendedName>
        <fullName evidence="7">Methyltransferase domain-containing protein</fullName>
    </recommendedName>
</protein>
<keyword evidence="6" id="KW-1185">Reference proteome</keyword>
<sequence>MNITRELPVPPIQPALDDIEYELSEEELAFLKVTVSQDADEIKRRAETVRKEAYAHYPYPCIRRFHFLNLMMLYNPIYSSVVDAGKKEETWFLDIGCCMGTDVRKLVLDGYRAANIAGCDLRSTFIDIGRDKESGLFRDVDTCEITFFAADILELSLSRESGSQIVKKGTLRETVATALSAGQSFGLENLKGCLTHVYTGALFHLFDEDTQYAIALRVALLLDLKQGSEERGSEESKADCVIFGRHQGKEEAGVIDDDMGRIRYGHNAETWTRMWQRAFAELEGKDFVRERVRVHAEFVPSHVGRPGHKWFVWSVSIV</sequence>
<accession>A0A0H2S632</accession>
<evidence type="ECO:0000256" key="3">
    <source>
        <dbReference type="ARBA" id="ARBA00022691"/>
    </source>
</evidence>
<comment type="similarity">
    <text evidence="4">Belongs to the class I-like SAM-binding methyltransferase superfamily.</text>
</comment>
<dbReference type="OrthoDB" id="2094832at2759"/>
<dbReference type="GO" id="GO:0016740">
    <property type="term" value="F:transferase activity"/>
    <property type="evidence" value="ECO:0007669"/>
    <property type="project" value="UniProtKB-KW"/>
</dbReference>
<dbReference type="Gene3D" id="3.40.50.150">
    <property type="entry name" value="Vaccinia Virus protein VP39"/>
    <property type="match status" value="1"/>
</dbReference>
<gene>
    <name evidence="5" type="ORF">SCHPADRAFT_180653</name>
</gene>